<dbReference type="HOGENOM" id="CLU_1050023_0_0_1"/>
<gene>
    <name evidence="1" type="ORF">MAC_04391</name>
</gene>
<dbReference type="AlphaFoldDB" id="E9E3E3"/>
<dbReference type="OrthoDB" id="5148843at2759"/>
<organism evidence="2">
    <name type="scientific">Metarhizium acridum (strain CQMa 102)</name>
    <dbReference type="NCBI Taxonomy" id="655827"/>
    <lineage>
        <taxon>Eukaryota</taxon>
        <taxon>Fungi</taxon>
        <taxon>Dikarya</taxon>
        <taxon>Ascomycota</taxon>
        <taxon>Pezizomycotina</taxon>
        <taxon>Sordariomycetes</taxon>
        <taxon>Hypocreomycetidae</taxon>
        <taxon>Hypocreales</taxon>
        <taxon>Clavicipitaceae</taxon>
        <taxon>Metarhizium</taxon>
    </lineage>
</organism>
<name>E9E3E3_METAQ</name>
<evidence type="ECO:0000313" key="2">
    <source>
        <dbReference type="Proteomes" id="UP000002499"/>
    </source>
</evidence>
<dbReference type="eggNOG" id="ENOG502RR58">
    <property type="taxonomic scope" value="Eukaryota"/>
</dbReference>
<accession>E9E3E3</accession>
<sequence>MEKSHHELYCAAAIANMEGCRKLPFPLTEAKETTRLPFLEDRVRTLEAAIQITQPPPDTEQSWTGLAFRIWRLRGRMQSRGMAMMLVDHPWPAQDDKSMLPNLSGISVQDIQKAIDSIRTFAPRTLWPKEGSVDEMLSFVLQKLCHIAGWRNNSLRTIPVTPVDMYICALKQSLLAEVSGPVGPMPFVPPPRPQPKKLSCGCCGCTCHKAPVHFGILRHGHGERSLSQGSKQKFSWLKKLLFWRKKEVDDIASTCSSGSSTAIVD</sequence>
<evidence type="ECO:0000313" key="1">
    <source>
        <dbReference type="EMBL" id="EFY89536.1"/>
    </source>
</evidence>
<keyword evidence="2" id="KW-1185">Reference proteome</keyword>
<proteinExistence type="predicted"/>
<reference evidence="1 2" key="1">
    <citation type="journal article" date="2011" name="PLoS Genet.">
        <title>Genome sequencing and comparative transcriptomics of the model entomopathogenic fungi Metarhizium anisopliae and M. acridum.</title>
        <authorList>
            <person name="Gao Q."/>
            <person name="Jin K."/>
            <person name="Ying S.H."/>
            <person name="Zhang Y."/>
            <person name="Xiao G."/>
            <person name="Shang Y."/>
            <person name="Duan Z."/>
            <person name="Hu X."/>
            <person name="Xie X.Q."/>
            <person name="Zhou G."/>
            <person name="Peng G."/>
            <person name="Luo Z."/>
            <person name="Huang W."/>
            <person name="Wang B."/>
            <person name="Fang W."/>
            <person name="Wang S."/>
            <person name="Zhong Y."/>
            <person name="Ma L.J."/>
            <person name="St Leger R.J."/>
            <person name="Zhao G.P."/>
            <person name="Pei Y."/>
            <person name="Feng M.G."/>
            <person name="Xia Y."/>
            <person name="Wang C."/>
        </authorList>
    </citation>
    <scope>NUCLEOTIDE SEQUENCE [LARGE SCALE GENOMIC DNA]</scope>
    <source>
        <strain evidence="1 2">CQMa 102</strain>
    </source>
</reference>
<dbReference type="EMBL" id="GL698498">
    <property type="protein sequence ID" value="EFY89536.1"/>
    <property type="molecule type" value="Genomic_DNA"/>
</dbReference>
<protein>
    <submittedName>
        <fullName evidence="1">Uncharacterized protein</fullName>
    </submittedName>
</protein>
<dbReference type="Proteomes" id="UP000002499">
    <property type="component" value="Unassembled WGS sequence"/>
</dbReference>
<dbReference type="InParanoid" id="E9E3E3"/>